<dbReference type="RefSeq" id="XP_009026504.1">
    <property type="nucleotide sequence ID" value="XM_009028256.1"/>
</dbReference>
<evidence type="ECO:0000313" key="4">
    <source>
        <dbReference type="Proteomes" id="UP000015101"/>
    </source>
</evidence>
<keyword evidence="4" id="KW-1185">Reference proteome</keyword>
<gene>
    <name evidence="3" type="primary">20207282</name>
    <name evidence="2" type="ORF">HELRODRAFT_179398</name>
</gene>
<reference evidence="2 4" key="2">
    <citation type="journal article" date="2013" name="Nature">
        <title>Insights into bilaterian evolution from three spiralian genomes.</title>
        <authorList>
            <person name="Simakov O."/>
            <person name="Marletaz F."/>
            <person name="Cho S.J."/>
            <person name="Edsinger-Gonzales E."/>
            <person name="Havlak P."/>
            <person name="Hellsten U."/>
            <person name="Kuo D.H."/>
            <person name="Larsson T."/>
            <person name="Lv J."/>
            <person name="Arendt D."/>
            <person name="Savage R."/>
            <person name="Osoegawa K."/>
            <person name="de Jong P."/>
            <person name="Grimwood J."/>
            <person name="Chapman J.A."/>
            <person name="Shapiro H."/>
            <person name="Aerts A."/>
            <person name="Otillar R.P."/>
            <person name="Terry A.Y."/>
            <person name="Boore J.L."/>
            <person name="Grigoriev I.V."/>
            <person name="Lindberg D.R."/>
            <person name="Seaver E.C."/>
            <person name="Weisblat D.A."/>
            <person name="Putnam N.H."/>
            <person name="Rokhsar D.S."/>
        </authorList>
    </citation>
    <scope>NUCLEOTIDE SEQUENCE</scope>
</reference>
<reference evidence="3" key="3">
    <citation type="submission" date="2015-06" db="UniProtKB">
        <authorList>
            <consortium name="EnsemblMetazoa"/>
        </authorList>
    </citation>
    <scope>IDENTIFICATION</scope>
</reference>
<evidence type="ECO:0000256" key="1">
    <source>
        <dbReference type="SAM" id="MobiDB-lite"/>
    </source>
</evidence>
<dbReference type="KEGG" id="hro:HELRODRAFT_179398"/>
<feature type="compositionally biased region" description="Polar residues" evidence="1">
    <location>
        <begin position="251"/>
        <end position="266"/>
    </location>
</feature>
<dbReference type="AlphaFoldDB" id="T1FEN3"/>
<reference evidence="4" key="1">
    <citation type="submission" date="2012-12" db="EMBL/GenBank/DDBJ databases">
        <authorList>
            <person name="Hellsten U."/>
            <person name="Grimwood J."/>
            <person name="Chapman J.A."/>
            <person name="Shapiro H."/>
            <person name="Aerts A."/>
            <person name="Otillar R.P."/>
            <person name="Terry A.Y."/>
            <person name="Boore J.L."/>
            <person name="Simakov O."/>
            <person name="Marletaz F."/>
            <person name="Cho S.-J."/>
            <person name="Edsinger-Gonzales E."/>
            <person name="Havlak P."/>
            <person name="Kuo D.-H."/>
            <person name="Larsson T."/>
            <person name="Lv J."/>
            <person name="Arendt D."/>
            <person name="Savage R."/>
            <person name="Osoegawa K."/>
            <person name="de Jong P."/>
            <person name="Lindberg D.R."/>
            <person name="Seaver E.C."/>
            <person name="Weisblat D.A."/>
            <person name="Putnam N.H."/>
            <person name="Grigoriev I.V."/>
            <person name="Rokhsar D.S."/>
        </authorList>
    </citation>
    <scope>NUCLEOTIDE SEQUENCE</scope>
</reference>
<feature type="compositionally biased region" description="Basic residues" evidence="1">
    <location>
        <begin position="219"/>
        <end position="231"/>
    </location>
</feature>
<organism evidence="3 4">
    <name type="scientific">Helobdella robusta</name>
    <name type="common">Californian leech</name>
    <dbReference type="NCBI Taxonomy" id="6412"/>
    <lineage>
        <taxon>Eukaryota</taxon>
        <taxon>Metazoa</taxon>
        <taxon>Spiralia</taxon>
        <taxon>Lophotrochozoa</taxon>
        <taxon>Annelida</taxon>
        <taxon>Clitellata</taxon>
        <taxon>Hirudinea</taxon>
        <taxon>Rhynchobdellida</taxon>
        <taxon>Glossiphoniidae</taxon>
        <taxon>Helobdella</taxon>
    </lineage>
</organism>
<accession>T1FEN3</accession>
<feature type="compositionally biased region" description="Acidic residues" evidence="1">
    <location>
        <begin position="158"/>
        <end position="168"/>
    </location>
</feature>
<dbReference type="EnsemblMetazoa" id="HelroT179398">
    <property type="protein sequence ID" value="HelroP179398"/>
    <property type="gene ID" value="HelroG179398"/>
</dbReference>
<dbReference type="EMBL" id="AMQM01006826">
    <property type="status" value="NOT_ANNOTATED_CDS"/>
    <property type="molecule type" value="Genomic_DNA"/>
</dbReference>
<dbReference type="Proteomes" id="UP000015101">
    <property type="component" value="Unassembled WGS sequence"/>
</dbReference>
<sequence>MNKTPCDVTLNYLRSLRDIEDEYTDDVISNEILSFYTALLMEEGFSCLYNQVFRDATQSDDVSDIYMTSLSLLDTAFNLKFQNYWNFQPSELLNLAKLHLEPLLSIMRLKTIVQSPNYINNNNNNNNYNIISNNNNNNNNNEITNDNESIDRYNTSNIDEDNSDETDISFDSNKILHKTPYLHQMPNDDDNNNKLQSQANKQLNKLHRHYNRDQQQQHQQHHQQHQVHRQLKLNQQNSQQHHLKPHQQQHSNNTLYPSNTQQQHQHQNVEHTDYFPGQNIQLLYKHSKAKRISHYFKCSHGKSVTLKIEKVGGC</sequence>
<dbReference type="InParanoid" id="T1FEN3"/>
<feature type="region of interest" description="Disordered" evidence="1">
    <location>
        <begin position="139"/>
        <end position="170"/>
    </location>
</feature>
<proteinExistence type="predicted"/>
<dbReference type="HOGENOM" id="CLU_886455_0_0_1"/>
<protein>
    <submittedName>
        <fullName evidence="2 3">Uncharacterized protein</fullName>
    </submittedName>
</protein>
<evidence type="ECO:0000313" key="2">
    <source>
        <dbReference type="EMBL" id="ESN95333.1"/>
    </source>
</evidence>
<dbReference type="EMBL" id="KB097528">
    <property type="protein sequence ID" value="ESN95333.1"/>
    <property type="molecule type" value="Genomic_DNA"/>
</dbReference>
<name>T1FEN3_HELRO</name>
<dbReference type="GeneID" id="20207282"/>
<feature type="region of interest" description="Disordered" evidence="1">
    <location>
        <begin position="210"/>
        <end position="268"/>
    </location>
</feature>
<dbReference type="CTD" id="20207282"/>
<evidence type="ECO:0000313" key="3">
    <source>
        <dbReference type="EnsemblMetazoa" id="HelroP179398"/>
    </source>
</evidence>